<dbReference type="GO" id="GO:0046872">
    <property type="term" value="F:metal ion binding"/>
    <property type="evidence" value="ECO:0007669"/>
    <property type="project" value="UniProtKB-KW"/>
</dbReference>
<dbReference type="RefSeq" id="WP_013563058.1">
    <property type="nucleotide sequence ID" value="NC_014962.1"/>
</dbReference>
<dbReference type="EMBL" id="CP002353">
    <property type="protein sequence ID" value="ADV60769.1"/>
    <property type="molecule type" value="Genomic_DNA"/>
</dbReference>
<accession>E8R674</accession>
<evidence type="ECO:0000256" key="3">
    <source>
        <dbReference type="ARBA" id="ARBA00022723"/>
    </source>
</evidence>
<dbReference type="Proteomes" id="UP000008631">
    <property type="component" value="Chromosome"/>
</dbReference>
<evidence type="ECO:0000256" key="1">
    <source>
        <dbReference type="ARBA" id="ARBA00001913"/>
    </source>
</evidence>
<dbReference type="PANTHER" id="PTHR42693:SF42">
    <property type="entry name" value="ARYLSULFATASE G"/>
    <property type="match status" value="1"/>
</dbReference>
<keyword evidence="5" id="KW-0378">Hydrolase</keyword>
<sequence>MCGRRPIPLGIVGWVALGSSAAAAEWPQAEPGPPNVLMIVSDDQGWRDHGFMGSRQVRTPHLDRLAREGAVFVNGSVPTSLCRASLATLLTGRYAHQHKICCNDPPKGIDRDRMLPYLSHAPTIPRLLAQRGYACLQTGKFWEGHYSNGGFTHGMTTEGRHGGPGLAIGRETLEPIDEFLDRDRQGKPFFIWYAPMMPHLPHNPPQRLLERNQAIGNDPRLAKYHAMCEWFDETVGQVLSRLETRGLLENLLVVYVVDNGWVQAEGPPRPNDQFLTRSKNSPYDAGLRTPIIFWRPGVIPPGRYEDLVSTIDLAPTILAACGVDWPHELDRPPGLDLNPRAQGGPPLEREAVFGELFTHDCVELGKPRLSLTHRWIRRGNDKLIVPTGEAAPELYDLATDPDEQTNLAAQRPEVVAELRRLIDAWWDPQAIEADVPATPRDSGSSP</sequence>
<evidence type="ECO:0000256" key="7">
    <source>
        <dbReference type="SAM" id="SignalP"/>
    </source>
</evidence>
<keyword evidence="4 7" id="KW-0732">Signal</keyword>
<dbReference type="PANTHER" id="PTHR42693">
    <property type="entry name" value="ARYLSULFATASE FAMILY MEMBER"/>
    <property type="match status" value="1"/>
</dbReference>
<dbReference type="InParanoid" id="E8R674"/>
<evidence type="ECO:0000256" key="2">
    <source>
        <dbReference type="ARBA" id="ARBA00008779"/>
    </source>
</evidence>
<dbReference type="KEGG" id="ipa:Isop_0172"/>
<feature type="chain" id="PRO_5003226474" evidence="7">
    <location>
        <begin position="25"/>
        <end position="446"/>
    </location>
</feature>
<dbReference type="STRING" id="575540.Isop_0172"/>
<evidence type="ECO:0000256" key="6">
    <source>
        <dbReference type="ARBA" id="ARBA00022837"/>
    </source>
</evidence>
<feature type="signal peptide" evidence="7">
    <location>
        <begin position="1"/>
        <end position="24"/>
    </location>
</feature>
<gene>
    <name evidence="9" type="ordered locus">Isop_0172</name>
</gene>
<dbReference type="eggNOG" id="COG3119">
    <property type="taxonomic scope" value="Bacteria"/>
</dbReference>
<keyword evidence="6" id="KW-0106">Calcium</keyword>
<dbReference type="HOGENOM" id="CLU_006332_10_4_0"/>
<dbReference type="Pfam" id="PF00884">
    <property type="entry name" value="Sulfatase"/>
    <property type="match status" value="1"/>
</dbReference>
<comment type="similarity">
    <text evidence="2">Belongs to the sulfatase family.</text>
</comment>
<reference evidence="9 10" key="2">
    <citation type="journal article" date="2011" name="Stand. Genomic Sci.">
        <title>Complete genome sequence of Isosphaera pallida type strain (IS1B).</title>
        <authorList>
            <consortium name="US DOE Joint Genome Institute (JGI-PGF)"/>
            <person name="Goker M."/>
            <person name="Cleland D."/>
            <person name="Saunders E."/>
            <person name="Lapidus A."/>
            <person name="Nolan M."/>
            <person name="Lucas S."/>
            <person name="Hammon N."/>
            <person name="Deshpande S."/>
            <person name="Cheng J.F."/>
            <person name="Tapia R."/>
            <person name="Han C."/>
            <person name="Goodwin L."/>
            <person name="Pitluck S."/>
            <person name="Liolios K."/>
            <person name="Pagani I."/>
            <person name="Ivanova N."/>
            <person name="Mavromatis K."/>
            <person name="Pati A."/>
            <person name="Chen A."/>
            <person name="Palaniappan K."/>
            <person name="Land M."/>
            <person name="Hauser L."/>
            <person name="Chang Y.J."/>
            <person name="Jeffries C.D."/>
            <person name="Detter J.C."/>
            <person name="Beck B."/>
            <person name="Woyke T."/>
            <person name="Bristow J."/>
            <person name="Eisen J.A."/>
            <person name="Markowitz V."/>
            <person name="Hugenholtz P."/>
            <person name="Kyrpides N.C."/>
            <person name="Klenk H.P."/>
        </authorList>
    </citation>
    <scope>NUCLEOTIDE SEQUENCE [LARGE SCALE GENOMIC DNA]</scope>
    <source>
        <strain evidence="10">ATCC 43644 / DSM 9630 / IS1B</strain>
    </source>
</reference>
<dbReference type="InterPro" id="IPR050738">
    <property type="entry name" value="Sulfatase"/>
</dbReference>
<comment type="cofactor">
    <cofactor evidence="1">
        <name>Ca(2+)</name>
        <dbReference type="ChEBI" id="CHEBI:29108"/>
    </cofactor>
</comment>
<proteinExistence type="inferred from homology"/>
<evidence type="ECO:0000313" key="10">
    <source>
        <dbReference type="Proteomes" id="UP000008631"/>
    </source>
</evidence>
<evidence type="ECO:0000256" key="4">
    <source>
        <dbReference type="ARBA" id="ARBA00022729"/>
    </source>
</evidence>
<protein>
    <submittedName>
        <fullName evidence="9">Sulfatase</fullName>
    </submittedName>
</protein>
<feature type="domain" description="Sulfatase N-terminal" evidence="8">
    <location>
        <begin position="34"/>
        <end position="323"/>
    </location>
</feature>
<dbReference type="InterPro" id="IPR000917">
    <property type="entry name" value="Sulfatase_N"/>
</dbReference>
<dbReference type="InterPro" id="IPR017850">
    <property type="entry name" value="Alkaline_phosphatase_core_sf"/>
</dbReference>
<dbReference type="Gene3D" id="3.40.720.10">
    <property type="entry name" value="Alkaline Phosphatase, subunit A"/>
    <property type="match status" value="2"/>
</dbReference>
<name>E8R674_ISOPI</name>
<evidence type="ECO:0000256" key="5">
    <source>
        <dbReference type="ARBA" id="ARBA00022801"/>
    </source>
</evidence>
<dbReference type="GO" id="GO:0004065">
    <property type="term" value="F:arylsulfatase activity"/>
    <property type="evidence" value="ECO:0007669"/>
    <property type="project" value="TreeGrafter"/>
</dbReference>
<organism evidence="9 10">
    <name type="scientific">Isosphaera pallida (strain ATCC 43644 / DSM 9630 / IS1B)</name>
    <dbReference type="NCBI Taxonomy" id="575540"/>
    <lineage>
        <taxon>Bacteria</taxon>
        <taxon>Pseudomonadati</taxon>
        <taxon>Planctomycetota</taxon>
        <taxon>Planctomycetia</taxon>
        <taxon>Isosphaerales</taxon>
        <taxon>Isosphaeraceae</taxon>
        <taxon>Isosphaera</taxon>
    </lineage>
</organism>
<reference key="1">
    <citation type="submission" date="2010-11" db="EMBL/GenBank/DDBJ databases">
        <title>The complete sequence of chromosome of Isophaera pallida ATCC 43644.</title>
        <authorList>
            <consortium name="US DOE Joint Genome Institute (JGI-PGF)"/>
            <person name="Lucas S."/>
            <person name="Copeland A."/>
            <person name="Lapidus A."/>
            <person name="Bruce D."/>
            <person name="Goodwin L."/>
            <person name="Pitluck S."/>
            <person name="Kyrpides N."/>
            <person name="Mavromatis K."/>
            <person name="Pagani I."/>
            <person name="Ivanova N."/>
            <person name="Saunders E."/>
            <person name="Brettin T."/>
            <person name="Detter J.C."/>
            <person name="Han C."/>
            <person name="Tapia R."/>
            <person name="Land M."/>
            <person name="Hauser L."/>
            <person name="Markowitz V."/>
            <person name="Cheng J.-F."/>
            <person name="Hugenholtz P."/>
            <person name="Woyke T."/>
            <person name="Wu D."/>
            <person name="Eisen J.A."/>
        </authorList>
    </citation>
    <scope>NUCLEOTIDE SEQUENCE</scope>
    <source>
        <strain>ATCC 43644</strain>
    </source>
</reference>
<dbReference type="CDD" id="cd16027">
    <property type="entry name" value="SGSH"/>
    <property type="match status" value="1"/>
</dbReference>
<dbReference type="OrthoDB" id="246867at2"/>
<dbReference type="SUPFAM" id="SSF53649">
    <property type="entry name" value="Alkaline phosphatase-like"/>
    <property type="match status" value="1"/>
</dbReference>
<keyword evidence="3" id="KW-0479">Metal-binding</keyword>
<evidence type="ECO:0000259" key="8">
    <source>
        <dbReference type="Pfam" id="PF00884"/>
    </source>
</evidence>
<evidence type="ECO:0000313" key="9">
    <source>
        <dbReference type="EMBL" id="ADV60769.1"/>
    </source>
</evidence>
<dbReference type="AlphaFoldDB" id="E8R674"/>
<keyword evidence="10" id="KW-1185">Reference proteome</keyword>